<dbReference type="EMBL" id="CNFU01000173">
    <property type="protein sequence ID" value="CKR36599.1"/>
    <property type="molecule type" value="Genomic_DNA"/>
</dbReference>
<dbReference type="AlphaFoldDB" id="A0A654ZT96"/>
<dbReference type="InterPro" id="IPR011234">
    <property type="entry name" value="Fumarylacetoacetase-like_C"/>
</dbReference>
<dbReference type="PANTHER" id="PTHR11820">
    <property type="entry name" value="ACYLPYRUVASE"/>
    <property type="match status" value="1"/>
</dbReference>
<feature type="domain" description="Fumarylacetoacetase-like C-terminal" evidence="2">
    <location>
        <begin position="119"/>
        <end position="317"/>
    </location>
</feature>
<keyword evidence="4" id="KW-0456">Lyase</keyword>
<protein>
    <submittedName>
        <fullName evidence="4">2-hydroxyhepta-2,4-diene-1,7-dioate isomerase</fullName>
        <ecNumber evidence="4">4.3.2.3</ecNumber>
    </submittedName>
</protein>
<accession>A0A654ZT96</accession>
<dbReference type="GO" id="GO:0046872">
    <property type="term" value="F:metal ion binding"/>
    <property type="evidence" value="ECO:0007669"/>
    <property type="project" value="UniProtKB-KW"/>
</dbReference>
<evidence type="ECO:0000256" key="1">
    <source>
        <dbReference type="ARBA" id="ARBA00022723"/>
    </source>
</evidence>
<evidence type="ECO:0000259" key="3">
    <source>
        <dbReference type="Pfam" id="PF10370"/>
    </source>
</evidence>
<dbReference type="Pfam" id="PF10370">
    <property type="entry name" value="Rv2993c-like_N"/>
    <property type="match status" value="1"/>
</dbReference>
<evidence type="ECO:0000313" key="5">
    <source>
        <dbReference type="Proteomes" id="UP000049023"/>
    </source>
</evidence>
<dbReference type="Pfam" id="PF01557">
    <property type="entry name" value="FAA_hydrolase"/>
    <property type="match status" value="1"/>
</dbReference>
<gene>
    <name evidence="4" type="ORF">ERS027661_01131</name>
</gene>
<dbReference type="GO" id="GO:0019752">
    <property type="term" value="P:carboxylic acid metabolic process"/>
    <property type="evidence" value="ECO:0007669"/>
    <property type="project" value="UniProtKB-ARBA"/>
</dbReference>
<dbReference type="InterPro" id="IPR018833">
    <property type="entry name" value="Rv2993c-like_N"/>
</dbReference>
<dbReference type="EC" id="4.3.2.3" evidence="4"/>
<evidence type="ECO:0000313" key="4">
    <source>
        <dbReference type="EMBL" id="CKR36599.1"/>
    </source>
</evidence>
<dbReference type="Gene3D" id="2.30.30.370">
    <property type="entry name" value="FAH"/>
    <property type="match status" value="1"/>
</dbReference>
<dbReference type="Proteomes" id="UP000049023">
    <property type="component" value="Unassembled WGS sequence"/>
</dbReference>
<sequence length="322" mass="34259">MKRNELAVTPSETIMIAQRAPTPVGSRDIHPCWHSHPARGPMVARIVARQGPAKLIQMRIGRIASPDGVAFASIDGELGEPSEMTAREIAEHPFGTPTFTGRSWPLADVRLLAPILASKVVCVGKNYADHIAEMGGRPPADPVIFLKPNTAIIGPNTPIRLPANASPVHFEGELAIVIGRACKDVPAAQAVDNILGYTIGNDVSARDQQQSDGQWTRAKGHDTFCPVGPWIVTDLAPFDPADLELRTVVNGDVKQHARTSLMIHDIGAIVEWISAIMTLLPGDLILTGTPAGVGPIEDGDTVSITIEGIGTLTNPVVRKGKP</sequence>
<name>A0A654ZT96_MYCTX</name>
<dbReference type="GO" id="GO:0016853">
    <property type="term" value="F:isomerase activity"/>
    <property type="evidence" value="ECO:0007669"/>
    <property type="project" value="UniProtKB-KW"/>
</dbReference>
<keyword evidence="4" id="KW-0413">Isomerase</keyword>
<reference evidence="4 5" key="1">
    <citation type="submission" date="2015-03" db="EMBL/GenBank/DDBJ databases">
        <authorList>
            <consortium name="Pathogen Informatics"/>
        </authorList>
    </citation>
    <scope>NUCLEOTIDE SEQUENCE [LARGE SCALE GENOMIC DNA]</scope>
    <source>
        <strain evidence="4 5">Bir 187</strain>
    </source>
</reference>
<dbReference type="GO" id="GO:0018773">
    <property type="term" value="F:acetylpyruvate hydrolase activity"/>
    <property type="evidence" value="ECO:0007669"/>
    <property type="project" value="TreeGrafter"/>
</dbReference>
<dbReference type="FunFam" id="3.90.850.10:FF:000002">
    <property type="entry name" value="2-hydroxyhepta-2,4-diene-1,7-dioate isomerase"/>
    <property type="match status" value="1"/>
</dbReference>
<organism evidence="4 5">
    <name type="scientific">Mycobacterium tuberculosis</name>
    <dbReference type="NCBI Taxonomy" id="1773"/>
    <lineage>
        <taxon>Bacteria</taxon>
        <taxon>Bacillati</taxon>
        <taxon>Actinomycetota</taxon>
        <taxon>Actinomycetes</taxon>
        <taxon>Mycobacteriales</taxon>
        <taxon>Mycobacteriaceae</taxon>
        <taxon>Mycobacterium</taxon>
        <taxon>Mycobacterium tuberculosis complex</taxon>
    </lineage>
</organism>
<dbReference type="Gene3D" id="3.90.850.10">
    <property type="entry name" value="Fumarylacetoacetase-like, C-terminal domain"/>
    <property type="match status" value="1"/>
</dbReference>
<dbReference type="PANTHER" id="PTHR11820:SF7">
    <property type="entry name" value="ACYLPYRUVASE FAHD1, MITOCHONDRIAL"/>
    <property type="match status" value="1"/>
</dbReference>
<keyword evidence="1" id="KW-0479">Metal-binding</keyword>
<dbReference type="SUPFAM" id="SSF56529">
    <property type="entry name" value="FAH"/>
    <property type="match status" value="1"/>
</dbReference>
<proteinExistence type="predicted"/>
<dbReference type="GO" id="GO:0050385">
    <property type="term" value="F:ureidoglycolate lyase activity"/>
    <property type="evidence" value="ECO:0007669"/>
    <property type="project" value="UniProtKB-EC"/>
</dbReference>
<dbReference type="InterPro" id="IPR036663">
    <property type="entry name" value="Fumarylacetoacetase_C_sf"/>
</dbReference>
<feature type="domain" description="Rv2993c-like N-terminal" evidence="3">
    <location>
        <begin position="58"/>
        <end position="114"/>
    </location>
</feature>
<evidence type="ECO:0000259" key="2">
    <source>
        <dbReference type="Pfam" id="PF01557"/>
    </source>
</evidence>